<dbReference type="GO" id="GO:0016787">
    <property type="term" value="F:hydrolase activity"/>
    <property type="evidence" value="ECO:0007669"/>
    <property type="project" value="UniProtKB-KW"/>
</dbReference>
<dbReference type="SUPFAM" id="SSF55811">
    <property type="entry name" value="Nudix"/>
    <property type="match status" value="1"/>
</dbReference>
<dbReference type="PANTHER" id="PTHR43046:SF2">
    <property type="entry name" value="8-OXO-DGTP DIPHOSPHATASE-RELATED"/>
    <property type="match status" value="1"/>
</dbReference>
<dbReference type="Pfam" id="PF00293">
    <property type="entry name" value="NUDIX"/>
    <property type="match status" value="1"/>
</dbReference>
<dbReference type="EMBL" id="LQYV01000118">
    <property type="protein sequence ID" value="KYD23055.1"/>
    <property type="molecule type" value="Genomic_DNA"/>
</dbReference>
<evidence type="ECO:0000259" key="4">
    <source>
        <dbReference type="PROSITE" id="PS51462"/>
    </source>
</evidence>
<evidence type="ECO:0000256" key="3">
    <source>
        <dbReference type="RuleBase" id="RU003476"/>
    </source>
</evidence>
<sequence length="196" mass="21787">MDHKRGNVWIASAGLVINEAGEWLVVKKAYSGLKGKWSLPAGFVKPGEMLDEAAVREVKEETGIDAEPVVFLGLRTGVIDGEISDNLAMFLLRPLSAAITVQAGELSAAAFLSKAAFRDDPNTSGLLRYLLALEPLVSLPPHNGLNPGDPVWVHEVPPLLKIVKIIRIMEKMKARRRCIRLHERKQRRIAVFYRKF</sequence>
<comment type="caution">
    <text evidence="5">The sequence shown here is derived from an EMBL/GenBank/DDBJ whole genome shotgun (WGS) entry which is preliminary data.</text>
</comment>
<name>A0A150MFH4_GEOSE</name>
<evidence type="ECO:0000313" key="5">
    <source>
        <dbReference type="EMBL" id="KYD23055.1"/>
    </source>
</evidence>
<evidence type="ECO:0000256" key="2">
    <source>
        <dbReference type="ARBA" id="ARBA00022801"/>
    </source>
</evidence>
<dbReference type="AlphaFoldDB" id="A0A150MFH4"/>
<dbReference type="InterPro" id="IPR015797">
    <property type="entry name" value="NUDIX_hydrolase-like_dom_sf"/>
</dbReference>
<dbReference type="PANTHER" id="PTHR43046">
    <property type="entry name" value="GDP-MANNOSE MANNOSYL HYDROLASE"/>
    <property type="match status" value="1"/>
</dbReference>
<accession>A0A150MFH4</accession>
<dbReference type="InterPro" id="IPR000086">
    <property type="entry name" value="NUDIX_hydrolase_dom"/>
</dbReference>
<dbReference type="PRINTS" id="PR00502">
    <property type="entry name" value="NUDIXFAMILY"/>
</dbReference>
<dbReference type="Proteomes" id="UP000075424">
    <property type="component" value="Unassembled WGS sequence"/>
</dbReference>
<dbReference type="PROSITE" id="PS00893">
    <property type="entry name" value="NUDIX_BOX"/>
    <property type="match status" value="1"/>
</dbReference>
<dbReference type="InterPro" id="IPR020476">
    <property type="entry name" value="Nudix_hydrolase"/>
</dbReference>
<evidence type="ECO:0000313" key="6">
    <source>
        <dbReference type="Proteomes" id="UP000075424"/>
    </source>
</evidence>
<dbReference type="InterPro" id="IPR020084">
    <property type="entry name" value="NUDIX_hydrolase_CS"/>
</dbReference>
<keyword evidence="2 3" id="KW-0378">Hydrolase</keyword>
<gene>
    <name evidence="5" type="ORF">B4109_2559</name>
</gene>
<protein>
    <recommendedName>
        <fullName evidence="4">Nudix hydrolase domain-containing protein</fullName>
    </recommendedName>
</protein>
<reference evidence="5 6" key="1">
    <citation type="submission" date="2016-01" db="EMBL/GenBank/DDBJ databases">
        <title>Draft Genome Sequences of Seven Thermophilic Sporeformers Isolated from Foods.</title>
        <authorList>
            <person name="Berendsen E.M."/>
            <person name="Wells-Bennik M.H."/>
            <person name="Krawcyk A.O."/>
            <person name="De Jong A."/>
            <person name="Holsappel S."/>
            <person name="Eijlander R.T."/>
            <person name="Kuipers O.P."/>
        </authorList>
    </citation>
    <scope>NUCLEOTIDE SEQUENCE [LARGE SCALE GENOMIC DNA]</scope>
    <source>
        <strain evidence="5 6">B4109</strain>
    </source>
</reference>
<dbReference type="Gene3D" id="3.90.79.10">
    <property type="entry name" value="Nucleoside Triphosphate Pyrophosphohydrolase"/>
    <property type="match status" value="1"/>
</dbReference>
<dbReference type="PROSITE" id="PS51462">
    <property type="entry name" value="NUDIX"/>
    <property type="match status" value="1"/>
</dbReference>
<dbReference type="PATRIC" id="fig|1422.18.peg.1035"/>
<evidence type="ECO:0000256" key="1">
    <source>
        <dbReference type="ARBA" id="ARBA00001946"/>
    </source>
</evidence>
<comment type="cofactor">
    <cofactor evidence="1">
        <name>Mg(2+)</name>
        <dbReference type="ChEBI" id="CHEBI:18420"/>
    </cofactor>
</comment>
<proteinExistence type="inferred from homology"/>
<comment type="similarity">
    <text evidence="3">Belongs to the Nudix hydrolase family.</text>
</comment>
<feature type="domain" description="Nudix hydrolase" evidence="4">
    <location>
        <begin position="7"/>
        <end position="134"/>
    </location>
</feature>
<organism evidence="5 6">
    <name type="scientific">Geobacillus stearothermophilus</name>
    <name type="common">Bacillus stearothermophilus</name>
    <dbReference type="NCBI Taxonomy" id="1422"/>
    <lineage>
        <taxon>Bacteria</taxon>
        <taxon>Bacillati</taxon>
        <taxon>Bacillota</taxon>
        <taxon>Bacilli</taxon>
        <taxon>Bacillales</taxon>
        <taxon>Anoxybacillaceae</taxon>
        <taxon>Geobacillus</taxon>
    </lineage>
</organism>